<proteinExistence type="predicted"/>
<dbReference type="Proteomes" id="UP000007800">
    <property type="component" value="Unassembled WGS sequence"/>
</dbReference>
<feature type="compositionally biased region" description="Polar residues" evidence="1">
    <location>
        <begin position="1"/>
        <end position="10"/>
    </location>
</feature>
<dbReference type="AlphaFoldDB" id="C5KL87"/>
<evidence type="ECO:0000259" key="2">
    <source>
        <dbReference type="Pfam" id="PF11977"/>
    </source>
</evidence>
<dbReference type="EMBL" id="GG673921">
    <property type="protein sequence ID" value="EER14760.1"/>
    <property type="molecule type" value="Genomic_DNA"/>
</dbReference>
<feature type="region of interest" description="Disordered" evidence="1">
    <location>
        <begin position="471"/>
        <end position="502"/>
    </location>
</feature>
<organism evidence="4">
    <name type="scientific">Perkinsus marinus (strain ATCC 50983 / TXsc)</name>
    <dbReference type="NCBI Taxonomy" id="423536"/>
    <lineage>
        <taxon>Eukaryota</taxon>
        <taxon>Sar</taxon>
        <taxon>Alveolata</taxon>
        <taxon>Perkinsozoa</taxon>
        <taxon>Perkinsea</taxon>
        <taxon>Perkinsida</taxon>
        <taxon>Perkinsidae</taxon>
        <taxon>Perkinsus</taxon>
    </lineage>
</organism>
<dbReference type="InParanoid" id="C5KL87"/>
<dbReference type="RefSeq" id="XP_002782964.1">
    <property type="nucleotide sequence ID" value="XM_002782918.1"/>
</dbReference>
<dbReference type="InterPro" id="IPR021869">
    <property type="entry name" value="RNase_Zc3h12_NYN"/>
</dbReference>
<dbReference type="GO" id="GO:0005634">
    <property type="term" value="C:nucleus"/>
    <property type="evidence" value="ECO:0007669"/>
    <property type="project" value="TreeGrafter"/>
</dbReference>
<keyword evidence="4" id="KW-1185">Reference proteome</keyword>
<evidence type="ECO:0000256" key="1">
    <source>
        <dbReference type="SAM" id="MobiDB-lite"/>
    </source>
</evidence>
<feature type="domain" description="RNase NYN" evidence="2">
    <location>
        <begin position="507"/>
        <end position="667"/>
    </location>
</feature>
<accession>C5KL87</accession>
<dbReference type="GO" id="GO:0004521">
    <property type="term" value="F:RNA endonuclease activity"/>
    <property type="evidence" value="ECO:0007669"/>
    <property type="project" value="TreeGrafter"/>
</dbReference>
<dbReference type="PANTHER" id="PTHR12876">
    <property type="entry name" value="N4BP1-RELATED"/>
    <property type="match status" value="1"/>
</dbReference>
<feature type="region of interest" description="Disordered" evidence="1">
    <location>
        <begin position="422"/>
        <end position="457"/>
    </location>
</feature>
<dbReference type="InterPro" id="IPR051101">
    <property type="entry name" value="ZC3H12/N4BP1_RNase_Reg"/>
</dbReference>
<reference evidence="3 4" key="1">
    <citation type="submission" date="2008-07" db="EMBL/GenBank/DDBJ databases">
        <authorList>
            <person name="El-Sayed N."/>
            <person name="Caler E."/>
            <person name="Inman J."/>
            <person name="Amedeo P."/>
            <person name="Hass B."/>
            <person name="Wortman J."/>
        </authorList>
    </citation>
    <scope>NUCLEOTIDE SEQUENCE [LARGE SCALE GENOMIC DNA]</scope>
    <source>
        <strain evidence="4">ATCC 50983 / TXsc</strain>
    </source>
</reference>
<protein>
    <recommendedName>
        <fullName evidence="2">RNase NYN domain-containing protein</fullName>
    </recommendedName>
</protein>
<dbReference type="GO" id="GO:0036464">
    <property type="term" value="C:cytoplasmic ribonucleoprotein granule"/>
    <property type="evidence" value="ECO:0007669"/>
    <property type="project" value="TreeGrafter"/>
</dbReference>
<dbReference type="OMA" id="KDEFMPN"/>
<sequence length="678" mass="75926">MNDGNISTPSEDVEDLSPRAEGKSGGYRRSVSPVEKLDYYEMALTSPDEGRFIEALKGRAVGKIWKIVYDPLSDTMNDLRALDKNDERRHAELTEQLRLQAETVCMYFTDLKRRVVEVRGDAEADARRLLDGRLEVVFGDLERYVGTFVEASHLDLAIEHYERCILLLGSHSSPAACLLSITAGLQRRRLSKVCYDLLRHNPERDGPDALISKIKSTARHLNEVPEASRPFAKSILDACISSLREQPYSPEPLKLAGLVMVDEPARTSPGTWHWLVLLTAAITQCASLGGERGPVKSLISSIGATLALEPAMDACRISESALWCSLLLCLEFMGPYWHGDADVDGIVKAHCAEYAVSAAEDPWTFTVLTDIFNKNITPAELSGNPSGTMASRLVQSCLHISTKTKTRGVLSIPKEVSLKRIAEPMVDDQSEKGDARRSESKKGEGIAHSKAVNHHRSPWARCRTDRWGSFLSEGDPDDESTRRRTAVVRSHAPGRHERPSESEYKPLVLIDGPNVANRHGGQQFTCKGLQICVDYYISRGHEVMVFLPDYLVNRNELFKLRNAQKMRVQTVHGIKAAPTHIPVDNIGILLKLQTQGRLALTPSKDYDDSYCLQYAHRKDAVIVSNDMYRDWVKKQPSWKKSESILWLRTHVISYTFVKDEFMPNPDFSMPVPKVEPPV</sequence>
<gene>
    <name evidence="3" type="ORF">Pmar_PMAR015292</name>
</gene>
<evidence type="ECO:0000313" key="3">
    <source>
        <dbReference type="EMBL" id="EER14760.1"/>
    </source>
</evidence>
<name>C5KL87_PERM5</name>
<dbReference type="OrthoDB" id="392925at2759"/>
<dbReference type="PANTHER" id="PTHR12876:SF35">
    <property type="entry name" value="LD08718P-RELATED"/>
    <property type="match status" value="1"/>
</dbReference>
<dbReference type="Pfam" id="PF11977">
    <property type="entry name" value="RNase_Zc3h12a"/>
    <property type="match status" value="1"/>
</dbReference>
<dbReference type="Gene3D" id="3.40.50.11980">
    <property type="match status" value="1"/>
</dbReference>
<evidence type="ECO:0000313" key="4">
    <source>
        <dbReference type="Proteomes" id="UP000007800"/>
    </source>
</evidence>
<dbReference type="GeneID" id="9045947"/>
<feature type="compositionally biased region" description="Basic and acidic residues" evidence="1">
    <location>
        <begin position="429"/>
        <end position="447"/>
    </location>
</feature>
<feature type="region of interest" description="Disordered" evidence="1">
    <location>
        <begin position="1"/>
        <end position="29"/>
    </location>
</feature>
<dbReference type="GO" id="GO:0003729">
    <property type="term" value="F:mRNA binding"/>
    <property type="evidence" value="ECO:0007669"/>
    <property type="project" value="TreeGrafter"/>
</dbReference>